<evidence type="ECO:0000313" key="2">
    <source>
        <dbReference type="Proteomes" id="UP000015104"/>
    </source>
</evidence>
<accession>T1KQ08</accession>
<proteinExistence type="predicted"/>
<dbReference type="Gene3D" id="2.60.120.200">
    <property type="match status" value="1"/>
</dbReference>
<dbReference type="EMBL" id="CAEY01000341">
    <property type="status" value="NOT_ANNOTATED_CDS"/>
    <property type="molecule type" value="Genomic_DNA"/>
</dbReference>
<reference evidence="1" key="2">
    <citation type="submission" date="2015-06" db="UniProtKB">
        <authorList>
            <consortium name="EnsemblMetazoa"/>
        </authorList>
    </citation>
    <scope>IDENTIFICATION</scope>
</reference>
<protein>
    <recommendedName>
        <fullName evidence="3">GH16 domain-containing protein</fullName>
    </recommendedName>
</protein>
<evidence type="ECO:0000313" key="1">
    <source>
        <dbReference type="EnsemblMetazoa" id="tetur17g02390.1"/>
    </source>
</evidence>
<organism evidence="1 2">
    <name type="scientific">Tetranychus urticae</name>
    <name type="common">Two-spotted spider mite</name>
    <dbReference type="NCBI Taxonomy" id="32264"/>
    <lineage>
        <taxon>Eukaryota</taxon>
        <taxon>Metazoa</taxon>
        <taxon>Ecdysozoa</taxon>
        <taxon>Arthropoda</taxon>
        <taxon>Chelicerata</taxon>
        <taxon>Arachnida</taxon>
        <taxon>Acari</taxon>
        <taxon>Acariformes</taxon>
        <taxon>Trombidiformes</taxon>
        <taxon>Prostigmata</taxon>
        <taxon>Eleutherengona</taxon>
        <taxon>Raphignathae</taxon>
        <taxon>Tetranychoidea</taxon>
        <taxon>Tetranychidae</taxon>
        <taxon>Tetranychus</taxon>
    </lineage>
</organism>
<dbReference type="AlphaFoldDB" id="T1KQ08"/>
<dbReference type="EnsemblMetazoa" id="tetur17g02390.1">
    <property type="protein sequence ID" value="tetur17g02390.1"/>
    <property type="gene ID" value="tetur17g02390"/>
</dbReference>
<dbReference type="HOGENOM" id="CLU_076451_1_0_1"/>
<reference evidence="2" key="1">
    <citation type="submission" date="2011-08" db="EMBL/GenBank/DDBJ databases">
        <authorList>
            <person name="Rombauts S."/>
        </authorList>
    </citation>
    <scope>NUCLEOTIDE SEQUENCE</scope>
    <source>
        <strain evidence="2">London</strain>
    </source>
</reference>
<dbReference type="Proteomes" id="UP000015104">
    <property type="component" value="Unassembled WGS sequence"/>
</dbReference>
<dbReference type="InterPro" id="IPR013320">
    <property type="entry name" value="ConA-like_dom_sf"/>
</dbReference>
<dbReference type="eggNOG" id="ENOG502SZWT">
    <property type="taxonomic scope" value="Eukaryota"/>
</dbReference>
<sequence>MNQMEWVKVSWIPMGIWHRNMQSNQRRPIFFHHIFNQFFHAIPAKSTKLFITFGYDRYEGSIICQLNSCYQFINMATSQSLTSKCVFYLLLVFTCHSNADQWTYDNQTIDWSGYTWRIKDGYRSPGPNYFTNDSISVTNDTLTLTSKPLSEGKWSSAEIYTVSSLGHGTYQWIIESEIATLPPQICLGLFTWEDNAPEVFNREVDIEISKFGEANLTTNAQFTIQPHEVPGNIFRFDIKPSPGRSQAEFTWSPCGVTFRLTKESDEKQYFNHTDTRYHMAHGNENVHINLWLFDGQPPTPSEPVTIDISSFTFRTLDETNPEYIVPCITQNSMLPNVTAISV</sequence>
<keyword evidence="2" id="KW-1185">Reference proteome</keyword>
<evidence type="ECO:0008006" key="3">
    <source>
        <dbReference type="Google" id="ProtNLM"/>
    </source>
</evidence>
<dbReference type="SUPFAM" id="SSF49899">
    <property type="entry name" value="Concanavalin A-like lectins/glucanases"/>
    <property type="match status" value="1"/>
</dbReference>
<name>T1KQ08_TETUR</name>